<sequence>MAVTVADDAPPEEIELEEDLPSEKNADLIMGTNRSSIVSKRSVELLYLPKPHFHRFFVKKPLRRAPTINRGYWLRMRAIDWVVRKFLERPTTKRKVVLNLGCGYDPLPFQWLSTEPEHCANTTFIDIDYEKLMESKRKIVLDSSELNELFTLNDRSKENDCVLLSSDKYYILGCDLRNPKRVDRLVRSIIDTSDCVVLCVAEVSITYMAPEDSNAVLAWASKLSPDVTFCLLEQASPDRADNGFTAKMMQHFEKLNTPLRSLLKYPGNHTQTQRFNEAGFDYVDFQSLWSLWADPRFLSPSQRMALDHVEPFDEWEEFALFASHYALIVAQTAEEPLIEPPPKAPRRSNSRSSNASDFSTRTVSPYREQNEWFQYTYSQNPSNEGKTHHASAYQVPFQNAVAVHAGQGTAGRTATTSVYGPPNDRNIQPTLAPTDMEPRCCHTMTTLQNGQNLLVGGRGSPASPYIDCWLQTENSWDRVHDLPEPRYRHRAVSIIFPDNNHGVVVFGGKTSATSVTADHLLWHPRTGWRKLRSLHQDPIPRFGATFVRLGFNHGLMFGGMRQDGIVCQGLWRWRLIVRDSIIVGIKFKTSTALDTSAGIYPWLGRLGASYSVIRSELLIIGASPRGDAFLVKMDLRTICVLPKIPKGTPRPFLIGHSTHRTQGETTLIAGGGCTCFSFGAVWNDGVYLLHDREQGVHSPFTLLRPLPPSPRLASRTKSFRTNVDLSPLQFDVPSHLIQKDADFIAMVAGDSPQPKMLKTVDIGPCATLWTPYYLKSKTNAARKVVIHSAPEPFMSFQRKDTFSYNTLPFHAFLNIMDAATKEPSSDIQPHMYLRSISSLSPNSKPATLSDDWPELAADFCLPSQLKLLAQNLHSSVLRISMNVSMWLHYDVMANILFHVTSHPTPVPKYLILFPPQDIKRLSFPTGSTTSTLDIFKPKEEPVASPKQPTRIPDKSNIETDPFASAVFPPGTHPHLVTLHPGTGVFIPPLWSHTALPSPPGVMNTSVNLFFHSMPRSVYAAGRDVYGNRDLGAFEEGRRDLEKITQRFKIAPGSKVKKAAHKDDDEKVNGQVINGDSQSTAEVKALNPAIPKAVAKAYLERLAAELLEKASSL</sequence>
<comment type="pathway">
    <text evidence="2">tRNA modification; wybutosine-tRNA(Phe) biosynthesis.</text>
</comment>
<organism evidence="18 19">
    <name type="scientific">Cyphellophora attinorum</name>
    <dbReference type="NCBI Taxonomy" id="1664694"/>
    <lineage>
        <taxon>Eukaryota</taxon>
        <taxon>Fungi</taxon>
        <taxon>Dikarya</taxon>
        <taxon>Ascomycota</taxon>
        <taxon>Pezizomycotina</taxon>
        <taxon>Eurotiomycetes</taxon>
        <taxon>Chaetothyriomycetidae</taxon>
        <taxon>Chaetothyriales</taxon>
        <taxon>Cyphellophoraceae</taxon>
        <taxon>Cyphellophora</taxon>
    </lineage>
</organism>
<dbReference type="OrthoDB" id="47172at2759"/>
<keyword evidence="19" id="KW-1185">Reference proteome</keyword>
<comment type="similarity">
    <text evidence="3">Belongs to the methyltransferase superfamily. LCMT family.</text>
</comment>
<dbReference type="SUPFAM" id="SSF117281">
    <property type="entry name" value="Kelch motif"/>
    <property type="match status" value="1"/>
</dbReference>
<dbReference type="SUPFAM" id="SSF53335">
    <property type="entry name" value="S-adenosyl-L-methionine-dependent methyltransferases"/>
    <property type="match status" value="1"/>
</dbReference>
<feature type="region of interest" description="Disordered" evidence="16">
    <location>
        <begin position="1055"/>
        <end position="1074"/>
    </location>
</feature>
<dbReference type="Pfam" id="PF13621">
    <property type="entry name" value="Cupin_8"/>
    <property type="match status" value="1"/>
</dbReference>
<evidence type="ECO:0000256" key="4">
    <source>
        <dbReference type="ARBA" id="ARBA00012155"/>
    </source>
</evidence>
<dbReference type="AlphaFoldDB" id="A0A0N1HIQ7"/>
<dbReference type="GO" id="GO:0030488">
    <property type="term" value="P:tRNA methylation"/>
    <property type="evidence" value="ECO:0007669"/>
    <property type="project" value="TreeGrafter"/>
</dbReference>
<dbReference type="GeneID" id="28733471"/>
<dbReference type="UniPathway" id="UPA00375"/>
<feature type="region of interest" description="Disordered" evidence="16">
    <location>
        <begin position="336"/>
        <end position="363"/>
    </location>
</feature>
<dbReference type="InterPro" id="IPR007213">
    <property type="entry name" value="Ppm1/Ppm2/Tcmp"/>
</dbReference>
<dbReference type="EMBL" id="LFJN01000034">
    <property type="protein sequence ID" value="KPI36043.1"/>
    <property type="molecule type" value="Genomic_DNA"/>
</dbReference>
<evidence type="ECO:0000259" key="17">
    <source>
        <dbReference type="PROSITE" id="PS51184"/>
    </source>
</evidence>
<dbReference type="RefSeq" id="XP_017996006.1">
    <property type="nucleotide sequence ID" value="XM_018141591.1"/>
</dbReference>
<dbReference type="Pfam" id="PF04072">
    <property type="entry name" value="LCM"/>
    <property type="match status" value="1"/>
</dbReference>
<evidence type="ECO:0000256" key="15">
    <source>
        <dbReference type="ARBA" id="ARBA00049250"/>
    </source>
</evidence>
<dbReference type="PROSITE" id="PS51184">
    <property type="entry name" value="JMJC"/>
    <property type="match status" value="1"/>
</dbReference>
<dbReference type="Proteomes" id="UP000038010">
    <property type="component" value="Unassembled WGS sequence"/>
</dbReference>
<evidence type="ECO:0000256" key="12">
    <source>
        <dbReference type="ARBA" id="ARBA00029750"/>
    </source>
</evidence>
<protein>
    <recommendedName>
        <fullName evidence="6">tRNA wybutosine-synthesizing protein 4</fullName>
        <ecNumber evidence="5">2.1.1.290</ecNumber>
        <ecNumber evidence="4">2.3.1.231</ecNumber>
    </recommendedName>
    <alternativeName>
        <fullName evidence="13">Leucine carboxyl methyltransferase 2</fullName>
    </alternativeName>
    <alternativeName>
        <fullName evidence="14">tRNA(Phe) (7-(3-amino-3-(methoxycarbonyl)propyl)wyosine(37)-N)-methoxycarbonyltransferase</fullName>
    </alternativeName>
    <alternativeName>
        <fullName evidence="12">tRNA(Phe) (7-(3-amino-3-carboxypropyl)wyosine(37)-O)-methyltransferase</fullName>
    </alternativeName>
</protein>
<comment type="catalytic activity">
    <reaction evidence="15">
        <text>7-[(3S)-(3-amino-3-methoxycarbonyl)propyl]wyosine(37) in tRNA(Phe) + S-adenosyl-L-methionine + CO2 = wybutosine(37) in tRNA(Phe) + S-adenosyl-L-homocysteine + 2 H(+)</text>
        <dbReference type="Rhea" id="RHEA:37119"/>
        <dbReference type="Rhea" id="RHEA-COMP:11844"/>
        <dbReference type="Rhea" id="RHEA-COMP:11847"/>
        <dbReference type="ChEBI" id="CHEBI:15378"/>
        <dbReference type="ChEBI" id="CHEBI:16526"/>
        <dbReference type="ChEBI" id="CHEBI:57856"/>
        <dbReference type="ChEBI" id="CHEBI:59789"/>
        <dbReference type="ChEBI" id="CHEBI:73544"/>
        <dbReference type="ChEBI" id="CHEBI:74275"/>
        <dbReference type="EC" id="2.3.1.231"/>
    </reaction>
</comment>
<evidence type="ECO:0000256" key="14">
    <source>
        <dbReference type="ARBA" id="ARBA00030847"/>
    </source>
</evidence>
<dbReference type="Gene3D" id="3.40.50.150">
    <property type="entry name" value="Vaccinia Virus protein VP39"/>
    <property type="match status" value="1"/>
</dbReference>
<evidence type="ECO:0000256" key="2">
    <source>
        <dbReference type="ARBA" id="ARBA00004797"/>
    </source>
</evidence>
<evidence type="ECO:0000256" key="16">
    <source>
        <dbReference type="SAM" id="MobiDB-lite"/>
    </source>
</evidence>
<comment type="catalytic activity">
    <reaction evidence="1">
        <text>7-[(3S)-3-amino-3-carboxypropyl]wyosine(37) in tRNA(Phe) + S-adenosyl-L-methionine = 7-[(3S)-(3-amino-3-methoxycarbonyl)propyl]wyosine(37) in tRNA(Phe) + S-adenosyl-L-homocysteine</text>
        <dbReference type="Rhea" id="RHEA:36903"/>
        <dbReference type="Rhea" id="RHEA-COMP:10379"/>
        <dbReference type="Rhea" id="RHEA-COMP:11844"/>
        <dbReference type="ChEBI" id="CHEBI:57856"/>
        <dbReference type="ChEBI" id="CHEBI:59789"/>
        <dbReference type="ChEBI" id="CHEBI:73543"/>
        <dbReference type="ChEBI" id="CHEBI:74275"/>
        <dbReference type="EC" id="2.1.1.290"/>
    </reaction>
</comment>
<dbReference type="EC" id="2.3.1.231" evidence="4"/>
<evidence type="ECO:0000256" key="13">
    <source>
        <dbReference type="ARBA" id="ARBA00030231"/>
    </source>
</evidence>
<dbReference type="GO" id="GO:0008175">
    <property type="term" value="F:tRNA methyltransferase activity"/>
    <property type="evidence" value="ECO:0007669"/>
    <property type="project" value="TreeGrafter"/>
</dbReference>
<dbReference type="InterPro" id="IPR029063">
    <property type="entry name" value="SAM-dependent_MTases_sf"/>
</dbReference>
<keyword evidence="7" id="KW-0489">Methyltransferase</keyword>
<evidence type="ECO:0000256" key="9">
    <source>
        <dbReference type="ARBA" id="ARBA00022691"/>
    </source>
</evidence>
<accession>A0A0N1HIQ7</accession>
<dbReference type="Pfam" id="PF13418">
    <property type="entry name" value="Beta-prop_TYW4"/>
    <property type="match status" value="1"/>
</dbReference>
<dbReference type="VEuPathDB" id="FungiDB:AB675_1684"/>
<dbReference type="InterPro" id="IPR041667">
    <property type="entry name" value="Cupin_8"/>
</dbReference>
<evidence type="ECO:0000256" key="6">
    <source>
        <dbReference type="ARBA" id="ARBA00018045"/>
    </source>
</evidence>
<dbReference type="InterPro" id="IPR003347">
    <property type="entry name" value="JmjC_dom"/>
</dbReference>
<keyword evidence="9" id="KW-0949">S-adenosyl-L-methionine</keyword>
<proteinExistence type="inferred from homology"/>
<evidence type="ECO:0000256" key="11">
    <source>
        <dbReference type="ARBA" id="ARBA00025588"/>
    </source>
</evidence>
<evidence type="ECO:0000256" key="8">
    <source>
        <dbReference type="ARBA" id="ARBA00022679"/>
    </source>
</evidence>
<comment type="caution">
    <text evidence="18">The sequence shown here is derived from an EMBL/GenBank/DDBJ whole genome shotgun (WGS) entry which is preliminary data.</text>
</comment>
<dbReference type="STRING" id="1664694.A0A0N1HIQ7"/>
<dbReference type="Gene3D" id="2.120.10.80">
    <property type="entry name" value="Kelch-type beta propeller"/>
    <property type="match status" value="1"/>
</dbReference>
<keyword evidence="10" id="KW-0819">tRNA processing</keyword>
<name>A0A0N1HIQ7_9EURO</name>
<dbReference type="InterPro" id="IPR015915">
    <property type="entry name" value="Kelch-typ_b-propeller"/>
</dbReference>
<dbReference type="EC" id="2.1.1.290" evidence="5"/>
<evidence type="ECO:0000313" key="18">
    <source>
        <dbReference type="EMBL" id="KPI36043.1"/>
    </source>
</evidence>
<evidence type="ECO:0000256" key="7">
    <source>
        <dbReference type="ARBA" id="ARBA00022603"/>
    </source>
</evidence>
<feature type="domain" description="JmjC" evidence="17">
    <location>
        <begin position="850"/>
        <end position="1029"/>
    </location>
</feature>
<dbReference type="PANTHER" id="PTHR46529:SF1">
    <property type="entry name" value="TRNA WYBUTOSINE-SYNTHESIZING PROTEIN 4"/>
    <property type="match status" value="1"/>
</dbReference>
<keyword evidence="8" id="KW-0808">Transferase</keyword>
<evidence type="ECO:0000256" key="10">
    <source>
        <dbReference type="ARBA" id="ARBA00022694"/>
    </source>
</evidence>
<evidence type="ECO:0000313" key="19">
    <source>
        <dbReference type="Proteomes" id="UP000038010"/>
    </source>
</evidence>
<dbReference type="GO" id="GO:0031591">
    <property type="term" value="P:wybutosine biosynthetic process"/>
    <property type="evidence" value="ECO:0007669"/>
    <property type="project" value="TreeGrafter"/>
</dbReference>
<reference evidence="18 19" key="1">
    <citation type="submission" date="2015-06" db="EMBL/GenBank/DDBJ databases">
        <title>Draft genome of the ant-associated black yeast Phialophora attae CBS 131958.</title>
        <authorList>
            <person name="Moreno L.F."/>
            <person name="Stielow B.J."/>
            <person name="de Hoog S."/>
            <person name="Vicente V.A."/>
            <person name="Weiss V.A."/>
            <person name="de Vries M."/>
            <person name="Cruz L.M."/>
            <person name="Souza E.M."/>
        </authorList>
    </citation>
    <scope>NUCLEOTIDE SEQUENCE [LARGE SCALE GENOMIC DNA]</scope>
    <source>
        <strain evidence="18 19">CBS 131958</strain>
    </source>
</reference>
<dbReference type="SUPFAM" id="SSF51197">
    <property type="entry name" value="Clavaminate synthase-like"/>
    <property type="match status" value="1"/>
</dbReference>
<evidence type="ECO:0000256" key="1">
    <source>
        <dbReference type="ARBA" id="ARBA00001806"/>
    </source>
</evidence>
<evidence type="ECO:0000256" key="3">
    <source>
        <dbReference type="ARBA" id="ARBA00010703"/>
    </source>
</evidence>
<gene>
    <name evidence="18" type="ORF">AB675_1684</name>
</gene>
<dbReference type="PANTHER" id="PTHR46529">
    <property type="entry name" value="TRNA WYBUTOSINE-SYNTHESIZING PROTEIN 4"/>
    <property type="match status" value="1"/>
</dbReference>
<evidence type="ECO:0000256" key="5">
    <source>
        <dbReference type="ARBA" id="ARBA00012779"/>
    </source>
</evidence>
<dbReference type="Gene3D" id="2.60.120.650">
    <property type="entry name" value="Cupin"/>
    <property type="match status" value="1"/>
</dbReference>
<comment type="function">
    <text evidence="11">Probable S-adenosyl-L-methionine-dependent methyltransferase that acts as a component of the wybutosine biosynthesis pathway. Wybutosine is a hyper modified guanosine with a tricyclic base found at the 3'-position adjacent to the anticodon of eukaryotic phenylalanine tRNA. May methylate the carboxyl group of leucine residues to form alpha-leucine ester residues.</text>
</comment>